<feature type="disulfide bond" evidence="8">
    <location>
        <begin position="70"/>
        <end position="306"/>
    </location>
</feature>
<feature type="binding site" evidence="7">
    <location>
        <position position="281"/>
    </location>
    <ligand>
        <name>cyanocob(III)alamin</name>
        <dbReference type="ChEBI" id="CHEBI:17439"/>
    </ligand>
</feature>
<organism evidence="11 12">
    <name type="scientific">Notechis scutatus</name>
    <name type="common">mainland tiger snake</name>
    <dbReference type="NCBI Taxonomy" id="8663"/>
    <lineage>
        <taxon>Eukaryota</taxon>
        <taxon>Metazoa</taxon>
        <taxon>Chordata</taxon>
        <taxon>Craniata</taxon>
        <taxon>Vertebrata</taxon>
        <taxon>Euteleostomi</taxon>
        <taxon>Lepidosauria</taxon>
        <taxon>Squamata</taxon>
        <taxon>Bifurcata</taxon>
        <taxon>Unidentata</taxon>
        <taxon>Episquamata</taxon>
        <taxon>Toxicofera</taxon>
        <taxon>Serpentes</taxon>
        <taxon>Colubroidea</taxon>
        <taxon>Elapidae</taxon>
        <taxon>Hydrophiinae</taxon>
        <taxon>Notechis</taxon>
    </lineage>
</organism>
<keyword evidence="11" id="KW-1185">Reference proteome</keyword>
<evidence type="ECO:0000256" key="8">
    <source>
        <dbReference type="PIRSR" id="PIRSR602157-2"/>
    </source>
</evidence>
<keyword evidence="9" id="KW-0472">Membrane</keyword>
<evidence type="ECO:0000256" key="5">
    <source>
        <dbReference type="ARBA" id="ARBA00022729"/>
    </source>
</evidence>
<dbReference type="Gene3D" id="1.50.10.20">
    <property type="match status" value="1"/>
</dbReference>
<keyword evidence="4" id="KW-0964">Secreted</keyword>
<keyword evidence="8" id="KW-1015">Disulfide bond</keyword>
<feature type="transmembrane region" description="Helical" evidence="9">
    <location>
        <begin position="46"/>
        <end position="65"/>
    </location>
</feature>
<evidence type="ECO:0000313" key="11">
    <source>
        <dbReference type="Proteomes" id="UP000504612"/>
    </source>
</evidence>
<keyword evidence="3" id="KW-0171">Cobalt transport</keyword>
<reference evidence="12" key="1">
    <citation type="submission" date="2025-08" db="UniProtKB">
        <authorList>
            <consortium name="RefSeq"/>
        </authorList>
    </citation>
    <scope>IDENTIFICATION</scope>
</reference>
<dbReference type="Pfam" id="PF14478">
    <property type="entry name" value="DUF4430"/>
    <property type="match status" value="1"/>
</dbReference>
<evidence type="ECO:0000256" key="1">
    <source>
        <dbReference type="ARBA" id="ARBA00004613"/>
    </source>
</evidence>
<dbReference type="GO" id="GO:0006824">
    <property type="term" value="P:cobalt ion transport"/>
    <property type="evidence" value="ECO:0007669"/>
    <property type="project" value="UniProtKB-KW"/>
</dbReference>
<dbReference type="GO" id="GO:0015889">
    <property type="term" value="P:cobalamin transport"/>
    <property type="evidence" value="ECO:0007669"/>
    <property type="project" value="InterPro"/>
</dbReference>
<dbReference type="GO" id="GO:0031419">
    <property type="term" value="F:cobalamin binding"/>
    <property type="evidence" value="ECO:0007669"/>
    <property type="project" value="InterPro"/>
</dbReference>
<feature type="disulfide bond" evidence="8">
    <location>
        <begin position="198"/>
        <end position="241"/>
    </location>
</feature>
<gene>
    <name evidence="12" type="primary">LOC113423816</name>
</gene>
<accession>A0A6J1VD99</accession>
<feature type="binding site" evidence="7">
    <location>
        <begin position="185"/>
        <end position="189"/>
    </location>
    <ligand>
        <name>cyanocob(III)alamin</name>
        <dbReference type="ChEBI" id="CHEBI:17439"/>
    </ligand>
</feature>
<proteinExistence type="inferred from homology"/>
<comment type="subcellular location">
    <subcellularLocation>
        <location evidence="1">Secreted</location>
    </subcellularLocation>
</comment>
<keyword evidence="3" id="KW-0406">Ion transport</keyword>
<dbReference type="PANTHER" id="PTHR10559:SF15">
    <property type="entry name" value="COBALAMIN BINDING INTRINSIC FACTOR"/>
    <property type="match status" value="1"/>
</dbReference>
<evidence type="ECO:0000256" key="6">
    <source>
        <dbReference type="ARBA" id="ARBA00023285"/>
    </source>
</evidence>
<dbReference type="Gene3D" id="2.170.130.30">
    <property type="match status" value="1"/>
</dbReference>
<keyword evidence="3" id="KW-0813">Transport</keyword>
<feature type="binding site" evidence="7">
    <location>
        <position position="457"/>
    </location>
    <ligand>
        <name>cyanocob(III)alamin</name>
        <dbReference type="ChEBI" id="CHEBI:17439"/>
    </ligand>
</feature>
<keyword evidence="5" id="KW-0732">Signal</keyword>
<evidence type="ECO:0000256" key="2">
    <source>
        <dbReference type="ARBA" id="ARBA00006449"/>
    </source>
</evidence>
<dbReference type="AlphaFoldDB" id="A0A6J1VD99"/>
<keyword evidence="9" id="KW-0812">Transmembrane</keyword>
<dbReference type="RefSeq" id="XP_026541156.1">
    <property type="nucleotide sequence ID" value="XM_026685371.1"/>
</dbReference>
<dbReference type="InterPro" id="IPR027954">
    <property type="entry name" value="Transcobalamin-like_C"/>
</dbReference>
<name>A0A6J1VD99_9SAUR</name>
<dbReference type="PANTHER" id="PTHR10559">
    <property type="entry name" value="TRANSCOBALAMIN-1/GASTRIC INTRINSIC FACTOR"/>
    <property type="match status" value="1"/>
</dbReference>
<dbReference type="Proteomes" id="UP000504612">
    <property type="component" value="Unplaced"/>
</dbReference>
<dbReference type="Pfam" id="PF01122">
    <property type="entry name" value="Cobalamin_bind"/>
    <property type="match status" value="1"/>
</dbReference>
<evidence type="ECO:0000259" key="10">
    <source>
        <dbReference type="Pfam" id="PF14478"/>
    </source>
</evidence>
<dbReference type="InterPro" id="IPR051588">
    <property type="entry name" value="Cobalamin_Transport"/>
</dbReference>
<feature type="binding site" evidence="7">
    <location>
        <position position="230"/>
    </location>
    <ligand>
        <name>cyanocob(III)alamin</name>
        <dbReference type="ChEBI" id="CHEBI:17439"/>
    </ligand>
</feature>
<comment type="similarity">
    <text evidence="2">Belongs to the eukaryotic cobalamin transport proteins family.</text>
</comment>
<protein>
    <submittedName>
        <fullName evidence="12">Gastric intrinsic factor-like</fullName>
    </submittedName>
</protein>
<evidence type="ECO:0000256" key="9">
    <source>
        <dbReference type="SAM" id="Phobius"/>
    </source>
</evidence>
<evidence type="ECO:0000256" key="4">
    <source>
        <dbReference type="ARBA" id="ARBA00022525"/>
    </source>
</evidence>
<dbReference type="GO" id="GO:0005615">
    <property type="term" value="C:extracellular space"/>
    <property type="evidence" value="ECO:0007669"/>
    <property type="project" value="TreeGrafter"/>
</dbReference>
<dbReference type="GeneID" id="113423816"/>
<dbReference type="KEGG" id="nss:113423816"/>
<evidence type="ECO:0000313" key="12">
    <source>
        <dbReference type="RefSeq" id="XP_026541156.1"/>
    </source>
</evidence>
<feature type="domain" description="Transcobalamin-like C-terminal" evidence="10">
    <location>
        <begin position="379"/>
        <end position="455"/>
    </location>
</feature>
<evidence type="ECO:0000256" key="7">
    <source>
        <dbReference type="PIRSR" id="PIRSR602157-1"/>
    </source>
</evidence>
<evidence type="ECO:0000256" key="3">
    <source>
        <dbReference type="ARBA" id="ARBA00022426"/>
    </source>
</evidence>
<keyword evidence="6 7" id="KW-0170">Cobalt</keyword>
<keyword evidence="9" id="KW-1133">Transmembrane helix</keyword>
<feature type="binding site" evidence="7">
    <location>
        <position position="330"/>
    </location>
    <ligand>
        <name>cyanocob(III)alamin</name>
        <dbReference type="ChEBI" id="CHEBI:17439"/>
    </ligand>
</feature>
<sequence>MEIKDWQGVYIKGEKNTFSPLTSKILPHQGRPGLKERTNTDSYPKMFLFTIILYVFCTVTNAASISSGTCSVPNDQQGLVSSILTQLENWASLQGKPDPSILIALNLAKDHNLSVIMHLVQQIKETAGTEMTSGKVALYVLALRSACQNPADVTTPEKHVNLVQVLEKKTKEEIKHIQTTGTPKTTYYQLALDTLALCVEKSPELERAANALAKEVLANSFQFKGHFSVDTAAVATLALFCVYEGRISPQQSKFIETIREALALATKQILNEQQSNGLLGNIYSTGLAIQALSVTSEFYSANAWNCPKTLNEVLSKITEGAFSTPAASSQILPSLVGKTYLDVRGLTCSSKTVTVNYTVTNDLIGPYFKYSTAVQVPKGSVLLTVLKAAQQFNAKEFSFQTKETSWGPMVTSINGVQGSTNEKTYWQFLSGKTPLEQGVGSYKPKNNEKIVAKFSRY</sequence>
<feature type="binding site" evidence="7">
    <location>
        <position position="435"/>
    </location>
    <ligand>
        <name>cyanocob(III)alamin</name>
        <dbReference type="ChEBI" id="CHEBI:17439"/>
    </ligand>
</feature>
<dbReference type="InterPro" id="IPR002157">
    <property type="entry name" value="Cbl-bd_prot"/>
</dbReference>